<dbReference type="SUPFAM" id="SSF52833">
    <property type="entry name" value="Thioredoxin-like"/>
    <property type="match status" value="1"/>
</dbReference>
<protein>
    <recommendedName>
        <fullName evidence="1">GST C-terminal domain-containing protein</fullName>
    </recommendedName>
</protein>
<dbReference type="InterPro" id="IPR036282">
    <property type="entry name" value="Glutathione-S-Trfase_C_sf"/>
</dbReference>
<dbReference type="InterPro" id="IPR004045">
    <property type="entry name" value="Glutathione_S-Trfase_N"/>
</dbReference>
<reference evidence="2 3" key="1">
    <citation type="submission" date="2013-03" db="EMBL/GenBank/DDBJ databases">
        <title>The Genome Sequence of Cladophialophora carrionii CBS 160.54.</title>
        <authorList>
            <consortium name="The Broad Institute Genomics Platform"/>
            <person name="Cuomo C."/>
            <person name="de Hoog S."/>
            <person name="Gorbushina A."/>
            <person name="Walker B."/>
            <person name="Young S.K."/>
            <person name="Zeng Q."/>
            <person name="Gargeya S."/>
            <person name="Fitzgerald M."/>
            <person name="Haas B."/>
            <person name="Abouelleil A."/>
            <person name="Allen A.W."/>
            <person name="Alvarado L."/>
            <person name="Arachchi H.M."/>
            <person name="Berlin A.M."/>
            <person name="Chapman S.B."/>
            <person name="Gainer-Dewar J."/>
            <person name="Goldberg J."/>
            <person name="Griggs A."/>
            <person name="Gujja S."/>
            <person name="Hansen M."/>
            <person name="Howarth C."/>
            <person name="Imamovic A."/>
            <person name="Ireland A."/>
            <person name="Larimer J."/>
            <person name="McCowan C."/>
            <person name="Murphy C."/>
            <person name="Pearson M."/>
            <person name="Poon T.W."/>
            <person name="Priest M."/>
            <person name="Roberts A."/>
            <person name="Saif S."/>
            <person name="Shea T."/>
            <person name="Sisk P."/>
            <person name="Sykes S."/>
            <person name="Wortman J."/>
            <person name="Nusbaum C."/>
            <person name="Birren B."/>
        </authorList>
    </citation>
    <scope>NUCLEOTIDE SEQUENCE [LARGE SCALE GENOMIC DNA]</scope>
    <source>
        <strain evidence="2 3">CBS 160.54</strain>
    </source>
</reference>
<dbReference type="EMBL" id="KB822705">
    <property type="protein sequence ID" value="ETI23372.1"/>
    <property type="molecule type" value="Genomic_DNA"/>
</dbReference>
<dbReference type="HOGENOM" id="CLU_039745_0_0_1"/>
<dbReference type="VEuPathDB" id="FungiDB:G647_05173"/>
<feature type="domain" description="GST C-terminal" evidence="1">
    <location>
        <begin position="106"/>
        <end position="244"/>
    </location>
</feature>
<dbReference type="Pfam" id="PF13417">
    <property type="entry name" value="GST_N_3"/>
    <property type="match status" value="1"/>
</dbReference>
<organism evidence="2 3">
    <name type="scientific">Cladophialophora carrionii CBS 160.54</name>
    <dbReference type="NCBI Taxonomy" id="1279043"/>
    <lineage>
        <taxon>Eukaryota</taxon>
        <taxon>Fungi</taxon>
        <taxon>Dikarya</taxon>
        <taxon>Ascomycota</taxon>
        <taxon>Pezizomycotina</taxon>
        <taxon>Eurotiomycetes</taxon>
        <taxon>Chaetothyriomycetidae</taxon>
        <taxon>Chaetothyriales</taxon>
        <taxon>Herpotrichiellaceae</taxon>
        <taxon>Cladophialophora</taxon>
    </lineage>
</organism>
<dbReference type="InterPro" id="IPR010987">
    <property type="entry name" value="Glutathione-S-Trfase_C-like"/>
</dbReference>
<dbReference type="OrthoDB" id="202840at2759"/>
<gene>
    <name evidence="2" type="ORF">G647_05173</name>
</gene>
<proteinExistence type="predicted"/>
<dbReference type="InterPro" id="IPR058268">
    <property type="entry name" value="DUF7962"/>
</dbReference>
<evidence type="ECO:0000313" key="2">
    <source>
        <dbReference type="EMBL" id="ETI23372.1"/>
    </source>
</evidence>
<dbReference type="GeneID" id="19983666"/>
<dbReference type="CDD" id="cd00570">
    <property type="entry name" value="GST_N_family"/>
    <property type="match status" value="1"/>
</dbReference>
<dbReference type="SUPFAM" id="SSF47616">
    <property type="entry name" value="GST C-terminal domain-like"/>
    <property type="match status" value="1"/>
</dbReference>
<dbReference type="Gene3D" id="1.20.1050.10">
    <property type="match status" value="1"/>
</dbReference>
<name>V9DBP9_9EURO</name>
<accession>V9DBP9</accession>
<dbReference type="Pfam" id="PF25907">
    <property type="entry name" value="DUF7962"/>
    <property type="match status" value="1"/>
</dbReference>
<dbReference type="Gene3D" id="3.40.30.110">
    <property type="match status" value="2"/>
</dbReference>
<dbReference type="Proteomes" id="UP000030678">
    <property type="component" value="Unassembled WGS sequence"/>
</dbReference>
<evidence type="ECO:0000259" key="1">
    <source>
        <dbReference type="PROSITE" id="PS50405"/>
    </source>
</evidence>
<dbReference type="InterPro" id="IPR036249">
    <property type="entry name" value="Thioredoxin-like_sf"/>
</dbReference>
<sequence length="335" mass="37398">MYGPNNGVVLYHYSFSPVARRVLWYLSLRGIDYAECKQPPVLPRPDVAALGIKYRRIPLMAIGRDVYCDSRIILRKLEALFPNSTLSASNGEAKAVEKLFEIWNMEAGLFPRASQLIPTSMPLLNDPHFTKDREDYSGRSWSKEQIEANRPEALASIRSAFNVLETTLLADGRDWVLKTDHPTLADIEAIWTFDWLNGLKGALPRELISDKKYPKVFAWMARFNDALKAAKAKAPKPATLKGDVAAERILSASFVEKDLAVDPADPLGLEQGAEVEVFPIDSGIHHRDQGRLIGLTEDEIVLSIQAQGKELHLHYPRAGFRIRAVAATGRTPSKL</sequence>
<evidence type="ECO:0000313" key="3">
    <source>
        <dbReference type="Proteomes" id="UP000030678"/>
    </source>
</evidence>
<dbReference type="AlphaFoldDB" id="V9DBP9"/>
<dbReference type="PROSITE" id="PS50405">
    <property type="entry name" value="GST_CTER"/>
    <property type="match status" value="1"/>
</dbReference>
<dbReference type="RefSeq" id="XP_008727727.1">
    <property type="nucleotide sequence ID" value="XM_008729505.1"/>
</dbReference>